<dbReference type="GO" id="GO:0004866">
    <property type="term" value="F:endopeptidase inhibitor activity"/>
    <property type="evidence" value="ECO:0007669"/>
    <property type="project" value="InterPro"/>
</dbReference>
<dbReference type="InterPro" id="IPR011065">
    <property type="entry name" value="Kunitz_inhibitor_STI-like_sf"/>
</dbReference>
<gene>
    <name evidence="1" type="ORF">QYE76_046502</name>
    <name evidence="2" type="ORF">QYE76_046506</name>
    <name evidence="3" type="ORF">QYE76_046510</name>
</gene>
<dbReference type="InterPro" id="IPR002160">
    <property type="entry name" value="Prot_inh_Kunz-lg"/>
</dbReference>
<proteinExistence type="predicted"/>
<dbReference type="Gene3D" id="2.80.10.50">
    <property type="match status" value="1"/>
</dbReference>
<evidence type="ECO:0000313" key="2">
    <source>
        <dbReference type="EMBL" id="KAK1685658.1"/>
    </source>
</evidence>
<evidence type="ECO:0000313" key="3">
    <source>
        <dbReference type="EMBL" id="KAK1685662.1"/>
    </source>
</evidence>
<organism evidence="1 4">
    <name type="scientific">Lolium multiflorum</name>
    <name type="common">Italian ryegrass</name>
    <name type="synonym">Lolium perenne subsp. multiflorum</name>
    <dbReference type="NCBI Taxonomy" id="4521"/>
    <lineage>
        <taxon>Eukaryota</taxon>
        <taxon>Viridiplantae</taxon>
        <taxon>Streptophyta</taxon>
        <taxon>Embryophyta</taxon>
        <taxon>Tracheophyta</taxon>
        <taxon>Spermatophyta</taxon>
        <taxon>Magnoliopsida</taxon>
        <taxon>Liliopsida</taxon>
        <taxon>Poales</taxon>
        <taxon>Poaceae</taxon>
        <taxon>BOP clade</taxon>
        <taxon>Pooideae</taxon>
        <taxon>Poodae</taxon>
        <taxon>Poeae</taxon>
        <taxon>Poeae Chloroplast Group 2 (Poeae type)</taxon>
        <taxon>Loliodinae</taxon>
        <taxon>Loliinae</taxon>
        <taxon>Lolium</taxon>
    </lineage>
</organism>
<dbReference type="AlphaFoldDB" id="A0AAD8WZ81"/>
<dbReference type="EMBL" id="JAUUTY010000002">
    <property type="protein sequence ID" value="KAK1685654.1"/>
    <property type="molecule type" value="Genomic_DNA"/>
</dbReference>
<comment type="caution">
    <text evidence="1">The sequence shown here is derived from an EMBL/GenBank/DDBJ whole genome shotgun (WGS) entry which is preliminary data.</text>
</comment>
<dbReference type="SMART" id="SM00452">
    <property type="entry name" value="STI"/>
    <property type="match status" value="1"/>
</dbReference>
<dbReference type="PROSITE" id="PS00283">
    <property type="entry name" value="SOYBEAN_KUNITZ"/>
    <property type="match status" value="1"/>
</dbReference>
<dbReference type="PANTHER" id="PTHR33107">
    <property type="entry name" value="KUNITZ TRYPSIN INHIBITOR 2"/>
    <property type="match status" value="1"/>
</dbReference>
<reference evidence="1" key="1">
    <citation type="submission" date="2023-07" db="EMBL/GenBank/DDBJ databases">
        <title>A chromosome-level genome assembly of Lolium multiflorum.</title>
        <authorList>
            <person name="Chen Y."/>
            <person name="Copetti D."/>
            <person name="Kolliker R."/>
            <person name="Studer B."/>
        </authorList>
    </citation>
    <scope>NUCLEOTIDE SEQUENCE</scope>
    <source>
        <strain evidence="1">02402/16</strain>
        <tissue evidence="1">Leaf</tissue>
    </source>
</reference>
<keyword evidence="4" id="KW-1185">Reference proteome</keyword>
<name>A0AAD8WZ81_LOLMU</name>
<sequence>MASQLTAPCDAAQVQAQAQPIYDTDGHEVTKENFYSILPADPSMSGLCIYSVRLTPEDCRLFANIERCRPPRGDPVKVTPAEASGGSVPRLSSDVLLSFNNDTWSLCMMSPQWHVVDYFSTRQTHVITGHTLGAPVPEKTERTESFRFRVERHGNGYKLTSCVRKLCRDLVLFDYDGYRLLTVEKDSRQPFVVVFKKCPWPCHTY</sequence>
<protein>
    <submittedName>
        <fullName evidence="1">Uncharacterized protein</fullName>
    </submittedName>
</protein>
<dbReference type="EMBL" id="JAUUTY010000002">
    <property type="protein sequence ID" value="KAK1685658.1"/>
    <property type="molecule type" value="Genomic_DNA"/>
</dbReference>
<dbReference type="Proteomes" id="UP001231189">
    <property type="component" value="Unassembled WGS sequence"/>
</dbReference>
<accession>A0AAD8WZ81</accession>
<evidence type="ECO:0000313" key="4">
    <source>
        <dbReference type="Proteomes" id="UP001231189"/>
    </source>
</evidence>
<dbReference type="EMBL" id="JAUUTY010000002">
    <property type="protein sequence ID" value="KAK1685662.1"/>
    <property type="molecule type" value="Genomic_DNA"/>
</dbReference>
<dbReference type="SUPFAM" id="SSF50386">
    <property type="entry name" value="STI-like"/>
    <property type="match status" value="1"/>
</dbReference>
<evidence type="ECO:0000313" key="1">
    <source>
        <dbReference type="EMBL" id="KAK1685654.1"/>
    </source>
</evidence>
<dbReference type="Pfam" id="PF00197">
    <property type="entry name" value="Kunitz_legume"/>
    <property type="match status" value="1"/>
</dbReference>
<dbReference type="PANTHER" id="PTHR33107:SF22">
    <property type="entry name" value="ALPHA-AMYLASE_SUBTILISIN INHIBITOR"/>
    <property type="match status" value="1"/>
</dbReference>